<keyword evidence="2" id="KW-1185">Reference proteome</keyword>
<comment type="caution">
    <text evidence="1">The sequence shown here is derived from an EMBL/GenBank/DDBJ whole genome shotgun (WGS) entry which is preliminary data.</text>
</comment>
<protein>
    <submittedName>
        <fullName evidence="1">Uncharacterized protein</fullName>
    </submittedName>
</protein>
<dbReference type="OrthoDB" id="2717234at2759"/>
<evidence type="ECO:0000313" key="1">
    <source>
        <dbReference type="EMBL" id="PSR70848.1"/>
    </source>
</evidence>
<proteinExistence type="predicted"/>
<gene>
    <name evidence="1" type="ORF">PHLCEN_2v13289</name>
</gene>
<name>A0A2R6NF17_9APHY</name>
<dbReference type="Proteomes" id="UP000186601">
    <property type="component" value="Unassembled WGS sequence"/>
</dbReference>
<dbReference type="EMBL" id="MLYV02001309">
    <property type="protein sequence ID" value="PSR70848.1"/>
    <property type="molecule type" value="Genomic_DNA"/>
</dbReference>
<dbReference type="AlphaFoldDB" id="A0A2R6NF17"/>
<evidence type="ECO:0000313" key="2">
    <source>
        <dbReference type="Proteomes" id="UP000186601"/>
    </source>
</evidence>
<accession>A0A2R6NF17</accession>
<reference evidence="1 2" key="1">
    <citation type="submission" date="2018-02" db="EMBL/GenBank/DDBJ databases">
        <title>Genome sequence of the basidiomycete white-rot fungus Phlebia centrifuga.</title>
        <authorList>
            <person name="Granchi Z."/>
            <person name="Peng M."/>
            <person name="de Vries R.P."/>
            <person name="Hilden K."/>
            <person name="Makela M.R."/>
            <person name="Grigoriev I."/>
            <person name="Riley R."/>
        </authorList>
    </citation>
    <scope>NUCLEOTIDE SEQUENCE [LARGE SCALE GENOMIC DNA]</scope>
    <source>
        <strain evidence="1 2">FBCC195</strain>
    </source>
</reference>
<organism evidence="1 2">
    <name type="scientific">Hermanssonia centrifuga</name>
    <dbReference type="NCBI Taxonomy" id="98765"/>
    <lineage>
        <taxon>Eukaryota</taxon>
        <taxon>Fungi</taxon>
        <taxon>Dikarya</taxon>
        <taxon>Basidiomycota</taxon>
        <taxon>Agaricomycotina</taxon>
        <taxon>Agaricomycetes</taxon>
        <taxon>Polyporales</taxon>
        <taxon>Meruliaceae</taxon>
        <taxon>Hermanssonia</taxon>
    </lineage>
</organism>
<sequence>MKPQQVHLSIPPPSFARPISPCCFTAPESHFSNNDTPPIPSYTSGLTREYSWNASTFVGGPTTATWRIQPGAYIAFALDTEAIAERFPIGSEAYESVQLFPVNRYIGLVSASYSYNEEDTSDGSKGRSVEELVVHYVAGSVPRLPGLESLWMPISPFSDFENASLNTTTLFPLKDRYQWTTFGARLRIEHLHESSLQFPLVEDDFVRFEEQAAIDYPSMAELQASELGAEDSFVVDLLKVPSFSLPVQVWRDVREATCRDDPIEFVAEVSALERYVL</sequence>